<accession>A0A7X1B8G0</accession>
<keyword evidence="4" id="KW-1185">Reference proteome</keyword>
<comment type="caution">
    <text evidence="3">The sequence shown here is derived from an EMBL/GenBank/DDBJ whole genome shotgun (WGS) entry which is preliminary data.</text>
</comment>
<keyword evidence="1" id="KW-0560">Oxidoreductase</keyword>
<dbReference type="GO" id="GO:0005829">
    <property type="term" value="C:cytosol"/>
    <property type="evidence" value="ECO:0007669"/>
    <property type="project" value="TreeGrafter"/>
</dbReference>
<dbReference type="Proteomes" id="UP000526501">
    <property type="component" value="Unassembled WGS sequence"/>
</dbReference>
<name>A0A7X1B8G0_9BACT</name>
<dbReference type="EMBL" id="JACHVC010000013">
    <property type="protein sequence ID" value="MBC2607487.1"/>
    <property type="molecule type" value="Genomic_DNA"/>
</dbReference>
<feature type="domain" description="NADP-dependent oxidoreductase" evidence="2">
    <location>
        <begin position="17"/>
        <end position="319"/>
    </location>
</feature>
<dbReference type="Gene3D" id="3.20.20.100">
    <property type="entry name" value="NADP-dependent oxidoreductase domain"/>
    <property type="match status" value="1"/>
</dbReference>
<evidence type="ECO:0000259" key="2">
    <source>
        <dbReference type="Pfam" id="PF00248"/>
    </source>
</evidence>
<dbReference type="InterPro" id="IPR023210">
    <property type="entry name" value="NADP_OxRdtase_dom"/>
</dbReference>
<protein>
    <submittedName>
        <fullName evidence="3">Aldo/keto reductase</fullName>
    </submittedName>
</protein>
<dbReference type="InterPro" id="IPR036812">
    <property type="entry name" value="NAD(P)_OxRdtase_dom_sf"/>
</dbReference>
<dbReference type="AlphaFoldDB" id="A0A7X1B8G0"/>
<evidence type="ECO:0000313" key="4">
    <source>
        <dbReference type="Proteomes" id="UP000526501"/>
    </source>
</evidence>
<dbReference type="InterPro" id="IPR050523">
    <property type="entry name" value="AKR_Detox_Biosynth"/>
</dbReference>
<dbReference type="PANTHER" id="PTHR43364:SF4">
    <property type="entry name" value="NAD(P)-LINKED OXIDOREDUCTASE SUPERFAMILY PROTEIN"/>
    <property type="match status" value="1"/>
</dbReference>
<reference evidence="3 4" key="1">
    <citation type="submission" date="2020-07" db="EMBL/GenBank/DDBJ databases">
        <authorList>
            <person name="Feng X."/>
        </authorList>
    </citation>
    <scope>NUCLEOTIDE SEQUENCE [LARGE SCALE GENOMIC DNA]</scope>
    <source>
        <strain evidence="3 4">JCM23202</strain>
    </source>
</reference>
<dbReference type="PANTHER" id="PTHR43364">
    <property type="entry name" value="NADH-SPECIFIC METHYLGLYOXAL REDUCTASE-RELATED"/>
    <property type="match status" value="1"/>
</dbReference>
<organism evidence="3 4">
    <name type="scientific">Pelagicoccus albus</name>
    <dbReference type="NCBI Taxonomy" id="415222"/>
    <lineage>
        <taxon>Bacteria</taxon>
        <taxon>Pseudomonadati</taxon>
        <taxon>Verrucomicrobiota</taxon>
        <taxon>Opitutia</taxon>
        <taxon>Puniceicoccales</taxon>
        <taxon>Pelagicoccaceae</taxon>
        <taxon>Pelagicoccus</taxon>
    </lineage>
</organism>
<dbReference type="GO" id="GO:0016491">
    <property type="term" value="F:oxidoreductase activity"/>
    <property type="evidence" value="ECO:0007669"/>
    <property type="project" value="UniProtKB-KW"/>
</dbReference>
<evidence type="ECO:0000313" key="3">
    <source>
        <dbReference type="EMBL" id="MBC2607487.1"/>
    </source>
</evidence>
<dbReference type="Pfam" id="PF00248">
    <property type="entry name" value="Aldo_ket_red"/>
    <property type="match status" value="1"/>
</dbReference>
<proteinExistence type="predicted"/>
<evidence type="ECO:0000256" key="1">
    <source>
        <dbReference type="ARBA" id="ARBA00023002"/>
    </source>
</evidence>
<sequence length="334" mass="36678">MSLRTSRIGSLDAPVVAMGSWAIGGDGWGGSDRKEAIEALREGIANGMRLIDTAPIYGFGLSEDVVGEAIQGYRDEVLLATKCGLRWNVEVGEFNYEDGAGNKIYRCLSPESIREEVEASLKRLKVDTIDLYQTHWQTHTTPIEDTMAALMALKEEGKIREIGVSNVTPSDVLKYESKGPVASVQEMFSMIDREKEADLFPFAIEKGVGVLAYSPLAMGLLSGKLGPERVFNSDDNRSWSPRFTVANRYKVKALLDDLEPIASDNALSLAQLVLAWTVAQPTVTHILCGCRTVKQAKENAKGGFFEFSEADLKAIDEVIARHALKLPHPFLPED</sequence>
<dbReference type="SUPFAM" id="SSF51430">
    <property type="entry name" value="NAD(P)-linked oxidoreductase"/>
    <property type="match status" value="1"/>
</dbReference>
<gene>
    <name evidence="3" type="ORF">H5P27_15650</name>
</gene>